<dbReference type="EMBL" id="LR905655">
    <property type="protein sequence ID" value="CAD7253580.1"/>
    <property type="molecule type" value="Genomic_DNA"/>
</dbReference>
<dbReference type="InterPro" id="IPR011600">
    <property type="entry name" value="Pept_C14_caspase"/>
</dbReference>
<sequence>AAAKEHVDFDSLIVCFLSHGKEGRLYAKDKHFDEKKLWNRFYESEALFGKPKLFFIQVMEKHSETLDLAKMLTMVAQIIAFDFKSTHNESLKNDKKQMPTIRSTLTGEVYLKRRPK</sequence>
<feature type="domain" description="Caspase family p20" evidence="3">
    <location>
        <begin position="1"/>
        <end position="58"/>
    </location>
</feature>
<name>A0A7R9FSJ2_9CRUS</name>
<dbReference type="Proteomes" id="UP000677054">
    <property type="component" value="Unassembled WGS sequence"/>
</dbReference>
<protein>
    <recommendedName>
        <fullName evidence="6">Caspase family p20 domain-containing protein</fullName>
    </recommendedName>
</protein>
<dbReference type="Gene3D" id="3.40.50.1460">
    <property type="match status" value="1"/>
</dbReference>
<dbReference type="Pfam" id="PF00656">
    <property type="entry name" value="Peptidase_C14"/>
    <property type="match status" value="1"/>
</dbReference>
<dbReference type="InterPro" id="IPR001309">
    <property type="entry name" value="Pept_C14_p20"/>
</dbReference>
<evidence type="ECO:0000313" key="4">
    <source>
        <dbReference type="EMBL" id="CAD7253580.1"/>
    </source>
</evidence>
<dbReference type="SUPFAM" id="SSF52129">
    <property type="entry name" value="Caspase-like"/>
    <property type="match status" value="1"/>
</dbReference>
<dbReference type="AlphaFoldDB" id="A0A7R9FSJ2"/>
<dbReference type="PROSITE" id="PS50208">
    <property type="entry name" value="CASPASE_P20"/>
    <property type="match status" value="1"/>
</dbReference>
<gene>
    <name evidence="4" type="ORF">DSTB1V02_LOCUS13328</name>
</gene>
<evidence type="ECO:0000259" key="3">
    <source>
        <dbReference type="PROSITE" id="PS50208"/>
    </source>
</evidence>
<dbReference type="EMBL" id="CAJPEV010006138">
    <property type="protein sequence ID" value="CAG0903875.1"/>
    <property type="molecule type" value="Genomic_DNA"/>
</dbReference>
<evidence type="ECO:0000259" key="2">
    <source>
        <dbReference type="PROSITE" id="PS50207"/>
    </source>
</evidence>
<dbReference type="InterPro" id="IPR016129">
    <property type="entry name" value="Caspase_his_AS"/>
</dbReference>
<feature type="non-terminal residue" evidence="4">
    <location>
        <position position="1"/>
    </location>
</feature>
<dbReference type="PROSITE" id="PS01121">
    <property type="entry name" value="CASPASE_HIS"/>
    <property type="match status" value="1"/>
</dbReference>
<accession>A0A7R9FSJ2</accession>
<proteinExistence type="inferred from homology"/>
<dbReference type="PROSITE" id="PS50207">
    <property type="entry name" value="CASPASE_P10"/>
    <property type="match status" value="1"/>
</dbReference>
<dbReference type="InterPro" id="IPR002138">
    <property type="entry name" value="Pept_C14_p10"/>
</dbReference>
<dbReference type="Gene3D" id="3.30.70.1470">
    <property type="entry name" value="Caspase-like"/>
    <property type="match status" value="1"/>
</dbReference>
<keyword evidence="5" id="KW-1185">Reference proteome</keyword>
<evidence type="ECO:0008006" key="6">
    <source>
        <dbReference type="Google" id="ProtNLM"/>
    </source>
</evidence>
<comment type="similarity">
    <text evidence="1">Belongs to the peptidase C14A family.</text>
</comment>
<dbReference type="InterPro" id="IPR029030">
    <property type="entry name" value="Caspase-like_dom_sf"/>
</dbReference>
<reference evidence="4" key="1">
    <citation type="submission" date="2020-11" db="EMBL/GenBank/DDBJ databases">
        <authorList>
            <person name="Tran Van P."/>
        </authorList>
    </citation>
    <scope>NUCLEOTIDE SEQUENCE</scope>
</reference>
<evidence type="ECO:0000313" key="5">
    <source>
        <dbReference type="Proteomes" id="UP000677054"/>
    </source>
</evidence>
<evidence type="ECO:0000256" key="1">
    <source>
        <dbReference type="RuleBase" id="RU003971"/>
    </source>
</evidence>
<dbReference type="GO" id="GO:0004197">
    <property type="term" value="F:cysteine-type endopeptidase activity"/>
    <property type="evidence" value="ECO:0007669"/>
    <property type="project" value="InterPro"/>
</dbReference>
<feature type="domain" description="Caspase family p10" evidence="2">
    <location>
        <begin position="55"/>
        <end position="113"/>
    </location>
</feature>
<feature type="non-terminal residue" evidence="4">
    <location>
        <position position="116"/>
    </location>
</feature>
<dbReference type="GO" id="GO:0006508">
    <property type="term" value="P:proteolysis"/>
    <property type="evidence" value="ECO:0007669"/>
    <property type="project" value="InterPro"/>
</dbReference>
<dbReference type="OrthoDB" id="6116485at2759"/>
<organism evidence="4">
    <name type="scientific">Darwinula stevensoni</name>
    <dbReference type="NCBI Taxonomy" id="69355"/>
    <lineage>
        <taxon>Eukaryota</taxon>
        <taxon>Metazoa</taxon>
        <taxon>Ecdysozoa</taxon>
        <taxon>Arthropoda</taxon>
        <taxon>Crustacea</taxon>
        <taxon>Oligostraca</taxon>
        <taxon>Ostracoda</taxon>
        <taxon>Podocopa</taxon>
        <taxon>Podocopida</taxon>
        <taxon>Darwinulocopina</taxon>
        <taxon>Darwinuloidea</taxon>
        <taxon>Darwinulidae</taxon>
        <taxon>Darwinula</taxon>
    </lineage>
</organism>